<dbReference type="RefSeq" id="WP_253476050.1">
    <property type="nucleotide sequence ID" value="NZ_JALJXV010000003.1"/>
</dbReference>
<dbReference type="Proteomes" id="UP001205843">
    <property type="component" value="Unassembled WGS sequence"/>
</dbReference>
<dbReference type="Gene3D" id="3.20.20.450">
    <property type="entry name" value="EAL domain"/>
    <property type="match status" value="1"/>
</dbReference>
<dbReference type="PANTHER" id="PTHR33121">
    <property type="entry name" value="CYCLIC DI-GMP PHOSPHODIESTERASE PDEF"/>
    <property type="match status" value="1"/>
</dbReference>
<dbReference type="InterPro" id="IPR035919">
    <property type="entry name" value="EAL_sf"/>
</dbReference>
<protein>
    <submittedName>
        <fullName evidence="2">EAL domain-containing protein (Putative c-di-GMP-specific phosphodiesterase class I)</fullName>
    </submittedName>
</protein>
<organism evidence="2 3">
    <name type="scientific">Natronocella acetinitrilica</name>
    <dbReference type="NCBI Taxonomy" id="414046"/>
    <lineage>
        <taxon>Bacteria</taxon>
        <taxon>Pseudomonadati</taxon>
        <taxon>Pseudomonadota</taxon>
        <taxon>Gammaproteobacteria</taxon>
        <taxon>Chromatiales</taxon>
        <taxon>Ectothiorhodospiraceae</taxon>
        <taxon>Natronocella</taxon>
    </lineage>
</organism>
<proteinExistence type="predicted"/>
<keyword evidence="3" id="KW-1185">Reference proteome</keyword>
<dbReference type="EMBL" id="JALJXV010000003">
    <property type="protein sequence ID" value="MCP1674226.1"/>
    <property type="molecule type" value="Genomic_DNA"/>
</dbReference>
<feature type="domain" description="EAL" evidence="1">
    <location>
        <begin position="1"/>
        <end position="246"/>
    </location>
</feature>
<evidence type="ECO:0000259" key="1">
    <source>
        <dbReference type="PROSITE" id="PS50883"/>
    </source>
</evidence>
<dbReference type="SUPFAM" id="SSF141868">
    <property type="entry name" value="EAL domain-like"/>
    <property type="match status" value="1"/>
</dbReference>
<comment type="caution">
    <text evidence="2">The sequence shown here is derived from an EMBL/GenBank/DDBJ whole genome shotgun (WGS) entry which is preliminary data.</text>
</comment>
<gene>
    <name evidence="2" type="ORF">J2T57_001328</name>
</gene>
<dbReference type="InterPro" id="IPR001633">
    <property type="entry name" value="EAL_dom"/>
</dbReference>
<dbReference type="SMART" id="SM00052">
    <property type="entry name" value="EAL"/>
    <property type="match status" value="1"/>
</dbReference>
<evidence type="ECO:0000313" key="3">
    <source>
        <dbReference type="Proteomes" id="UP001205843"/>
    </source>
</evidence>
<dbReference type="PROSITE" id="PS50883">
    <property type="entry name" value="EAL"/>
    <property type="match status" value="1"/>
</dbReference>
<dbReference type="InterPro" id="IPR050706">
    <property type="entry name" value="Cyclic-di-GMP_PDE-like"/>
</dbReference>
<dbReference type="CDD" id="cd01948">
    <property type="entry name" value="EAL"/>
    <property type="match status" value="1"/>
</dbReference>
<accession>A0AAE3KB45</accession>
<evidence type="ECO:0000313" key="2">
    <source>
        <dbReference type="EMBL" id="MCP1674226.1"/>
    </source>
</evidence>
<dbReference type="PANTHER" id="PTHR33121:SF15">
    <property type="entry name" value="BLUE LIGHT- AND TEMPERATURE-REGULATED ANTIREPRESSOR BLUF"/>
    <property type="match status" value="1"/>
</dbReference>
<dbReference type="GO" id="GO:0071111">
    <property type="term" value="F:cyclic-guanylate-specific phosphodiesterase activity"/>
    <property type="evidence" value="ECO:0007669"/>
    <property type="project" value="InterPro"/>
</dbReference>
<dbReference type="Pfam" id="PF00563">
    <property type="entry name" value="EAL"/>
    <property type="match status" value="1"/>
</dbReference>
<dbReference type="AlphaFoldDB" id="A0AAE3KB45"/>
<reference evidence="2" key="1">
    <citation type="submission" date="2022-03" db="EMBL/GenBank/DDBJ databases">
        <title>Genomic Encyclopedia of Type Strains, Phase III (KMG-III): the genomes of soil and plant-associated and newly described type strains.</title>
        <authorList>
            <person name="Whitman W."/>
        </authorList>
    </citation>
    <scope>NUCLEOTIDE SEQUENCE</scope>
    <source>
        <strain evidence="2">ANL 6-2</strain>
    </source>
</reference>
<name>A0AAE3KB45_9GAMM</name>
<sequence length="269" mass="28952">MNLNQATIAYQPIVSVCGPLHRVCAHEALFRLPGVAEGGIEGLIAGIEASGEAGALDAQVLNLVLARQALDARASGRHRHLSINVSPQSICSLDYLRLVERALLTHPHPESIQFEVTERQALCAPAIAETFSELLAAFGASIAIDDFAATPAQVQMIERLSGVGRIKIDRGVVRAAIDSVADYNLIREAIELAAECGASVVAEGVEDPEQLYFLRTAFPEITHAQGYLFGRPAESFSDDVDMRARLRELLPARHRERLAVTASVAGLRA</sequence>